<evidence type="ECO:0000313" key="1">
    <source>
        <dbReference type="EMBL" id="MET7016367.1"/>
    </source>
</evidence>
<gene>
    <name evidence="1" type="ORF">ABXR19_19445</name>
</gene>
<proteinExistence type="predicted"/>
<reference evidence="1 2" key="1">
    <citation type="submission" date="2024-07" db="EMBL/GenBank/DDBJ databases">
        <title>Uliginosibacterium flavum JJ3220;KACC:17644.</title>
        <authorList>
            <person name="Kim M.K."/>
        </authorList>
    </citation>
    <scope>NUCLEOTIDE SEQUENCE [LARGE SCALE GENOMIC DNA]</scope>
    <source>
        <strain evidence="1 2">KACC:17644</strain>
    </source>
</reference>
<organism evidence="1 2">
    <name type="scientific">Uliginosibacterium flavum</name>
    <dbReference type="NCBI Taxonomy" id="1396831"/>
    <lineage>
        <taxon>Bacteria</taxon>
        <taxon>Pseudomonadati</taxon>
        <taxon>Pseudomonadota</taxon>
        <taxon>Betaproteobacteria</taxon>
        <taxon>Rhodocyclales</taxon>
        <taxon>Zoogloeaceae</taxon>
        <taxon>Uliginosibacterium</taxon>
    </lineage>
</organism>
<accession>A0ABV2TR17</accession>
<sequence>MKDIKYSKSYSTQEIHFTGGLRGSLTNRGWALFPASEDPDSDALVFETPEAHYIFATRECGLRHIGTCIHYRNGDNSPPMSVWEPGKRDPSNGLNAADSWRAIAHQATVAGDNLYSECATYISVCLKVSGLRLRDVSNKYRDQLNWALAERRESGAWFSNIALLDLYADFHSLVSELSSARDHLAKLAAIHAGAPDRIDSLARLEDWLEKPANLVCVNQPLITLLLSASGTAEKPNWLRRLGALRNEMLHRIPMGANKSVSGLILQDVSTSQGTIKTIRLAEPPSNNAVAKQDPDSLIEFSQLCTNLEHLCRTAQRIAKYPAEIPRFTNSTTS</sequence>
<name>A0ABV2TR17_9RHOO</name>
<evidence type="ECO:0000313" key="2">
    <source>
        <dbReference type="Proteomes" id="UP001549691"/>
    </source>
</evidence>
<protein>
    <recommendedName>
        <fullName evidence="3">Apea-like HEPN domain-containing protein</fullName>
    </recommendedName>
</protein>
<dbReference type="EMBL" id="JBEWZI010000038">
    <property type="protein sequence ID" value="MET7016367.1"/>
    <property type="molecule type" value="Genomic_DNA"/>
</dbReference>
<dbReference type="Proteomes" id="UP001549691">
    <property type="component" value="Unassembled WGS sequence"/>
</dbReference>
<evidence type="ECO:0008006" key="3">
    <source>
        <dbReference type="Google" id="ProtNLM"/>
    </source>
</evidence>
<keyword evidence="2" id="KW-1185">Reference proteome</keyword>
<comment type="caution">
    <text evidence="1">The sequence shown here is derived from an EMBL/GenBank/DDBJ whole genome shotgun (WGS) entry which is preliminary data.</text>
</comment>
<dbReference type="RefSeq" id="WP_354602825.1">
    <property type="nucleotide sequence ID" value="NZ_JBEWZI010000038.1"/>
</dbReference>